<organism evidence="3 4">
    <name type="scientific">Aquisalinus flavus</name>
    <dbReference type="NCBI Taxonomy" id="1526572"/>
    <lineage>
        <taxon>Bacteria</taxon>
        <taxon>Pseudomonadati</taxon>
        <taxon>Pseudomonadota</taxon>
        <taxon>Alphaproteobacteria</taxon>
        <taxon>Parvularculales</taxon>
        <taxon>Parvularculaceae</taxon>
        <taxon>Aquisalinus</taxon>
    </lineage>
</organism>
<protein>
    <submittedName>
        <fullName evidence="3">Lysophospholipid acyltransferase</fullName>
    </submittedName>
</protein>
<dbReference type="RefSeq" id="WP_206711166.1">
    <property type="nucleotide sequence ID" value="NZ_BMGH01000001.1"/>
</dbReference>
<evidence type="ECO:0000313" key="4">
    <source>
        <dbReference type="Proteomes" id="UP000613582"/>
    </source>
</evidence>
<keyword evidence="3" id="KW-0012">Acyltransferase</keyword>
<dbReference type="SUPFAM" id="SSF69593">
    <property type="entry name" value="Glycerol-3-phosphate (1)-acyltransferase"/>
    <property type="match status" value="1"/>
</dbReference>
<sequence>MTEEQGSHASPPAEKSAREHRRDARLEKYQRQHTHIVDVLIRERAEKLSRSKLWPLYRLALNQLLDYPRAVRMVNEAGDYRARDAFDYVSEKLALKLDITGLEHVPRDGTCMIALNHPTGIADGIAVYDALKGVRPDVAFFANADAIRLNQNLIDMLIPVEWVEKKKTRAKSRETLKATTEAFRQERAIVIFPSGRLAYMDENKRLQEQPWMSSVSTLPKKYQCPVIPAHLTSRNSWLYYWFWRVNTELRDMTLFHELLNKKGQTYRMVIGKPIMPDQLPENNEEAAALLRAYVSGPLVEGMSWDTFRNRQ</sequence>
<reference evidence="3" key="1">
    <citation type="journal article" date="2014" name="Int. J. Syst. Evol. Microbiol.">
        <title>Complete genome sequence of Corynebacterium casei LMG S-19264T (=DSM 44701T), isolated from a smear-ripened cheese.</title>
        <authorList>
            <consortium name="US DOE Joint Genome Institute (JGI-PGF)"/>
            <person name="Walter F."/>
            <person name="Albersmeier A."/>
            <person name="Kalinowski J."/>
            <person name="Ruckert C."/>
        </authorList>
    </citation>
    <scope>NUCLEOTIDE SEQUENCE</scope>
    <source>
        <strain evidence="3">CGMCC 1.12921</strain>
    </source>
</reference>
<keyword evidence="4" id="KW-1185">Reference proteome</keyword>
<reference evidence="3" key="2">
    <citation type="submission" date="2020-09" db="EMBL/GenBank/DDBJ databases">
        <authorList>
            <person name="Sun Q."/>
            <person name="Zhou Y."/>
        </authorList>
    </citation>
    <scope>NUCLEOTIDE SEQUENCE</scope>
    <source>
        <strain evidence="3">CGMCC 1.12921</strain>
    </source>
</reference>
<dbReference type="InterPro" id="IPR045746">
    <property type="entry name" value="ACT14924-like_Acyltransf_dom"/>
</dbReference>
<evidence type="ECO:0000256" key="1">
    <source>
        <dbReference type="SAM" id="MobiDB-lite"/>
    </source>
</evidence>
<dbReference type="Pfam" id="PF01553">
    <property type="entry name" value="Acyltransferase"/>
    <property type="match status" value="1"/>
</dbReference>
<gene>
    <name evidence="3" type="ORF">GCM10011342_25830</name>
</gene>
<name>A0A8J2Y6X2_9PROT</name>
<feature type="region of interest" description="Disordered" evidence="1">
    <location>
        <begin position="1"/>
        <end position="23"/>
    </location>
</feature>
<comment type="caution">
    <text evidence="3">The sequence shown here is derived from an EMBL/GenBank/DDBJ whole genome shotgun (WGS) entry which is preliminary data.</text>
</comment>
<dbReference type="InterPro" id="IPR002123">
    <property type="entry name" value="Plipid/glycerol_acylTrfase"/>
</dbReference>
<dbReference type="Proteomes" id="UP000613582">
    <property type="component" value="Unassembled WGS sequence"/>
</dbReference>
<proteinExistence type="predicted"/>
<dbReference type="SMART" id="SM00563">
    <property type="entry name" value="PlsC"/>
    <property type="match status" value="1"/>
</dbReference>
<evidence type="ECO:0000313" key="3">
    <source>
        <dbReference type="EMBL" id="GGD15869.1"/>
    </source>
</evidence>
<evidence type="ECO:0000259" key="2">
    <source>
        <dbReference type="SMART" id="SM00563"/>
    </source>
</evidence>
<keyword evidence="3" id="KW-0808">Transferase</keyword>
<dbReference type="AlphaFoldDB" id="A0A8J2Y6X2"/>
<dbReference type="GO" id="GO:0016746">
    <property type="term" value="F:acyltransferase activity"/>
    <property type="evidence" value="ECO:0007669"/>
    <property type="project" value="UniProtKB-KW"/>
</dbReference>
<dbReference type="CDD" id="cd07986">
    <property type="entry name" value="LPLAT_ACT14924-like"/>
    <property type="match status" value="1"/>
</dbReference>
<accession>A0A8J2Y6X2</accession>
<dbReference type="EMBL" id="BMGH01000001">
    <property type="protein sequence ID" value="GGD15869.1"/>
    <property type="molecule type" value="Genomic_DNA"/>
</dbReference>
<feature type="domain" description="Phospholipid/glycerol acyltransferase" evidence="2">
    <location>
        <begin position="111"/>
        <end position="234"/>
    </location>
</feature>